<dbReference type="InterPro" id="IPR008030">
    <property type="entry name" value="NmrA-like"/>
</dbReference>
<protein>
    <submittedName>
        <fullName evidence="4">NAD(P)-binding protein</fullName>
    </submittedName>
</protein>
<sequence length="311" mass="34785">MPADPTKDLLLITSASGKQANALLPLLSEWKNLRLAIKSSTSKDRLKKAYPHAEVIQTDLYSPTNCVNLLRDVNVAIHIGPSYHPHEASIGKMMIDAAISSYQAGYGTLKHFILSSVLNSQLSKMLNHDCKKDVEEYIIESDLPYTILQPTTFMDNIPVQMLAGQDEPVFRAAWSTDVRFSMIALSDLAEVFKTVLFERERHVFAQYPLVSTHEPLSFGEAMRIIGENLDKEVQVEKLEYKQAVDGLLVRLYGKTEGVDPRSRDAAQRMILFYDSRGLVGNANVLEWVLGKKGVQFDEWVVGKLGEGKGKS</sequence>
<dbReference type="SUPFAM" id="SSF51735">
    <property type="entry name" value="NAD(P)-binding Rossmann-fold domains"/>
    <property type="match status" value="1"/>
</dbReference>
<dbReference type="Gene3D" id="3.40.50.720">
    <property type="entry name" value="NAD(P)-binding Rossmann-like Domain"/>
    <property type="match status" value="1"/>
</dbReference>
<gene>
    <name evidence="4" type="ORF">EK21DRAFT_97684</name>
</gene>
<comment type="similarity">
    <text evidence="1">Belongs to the NmrA-type oxidoreductase family.</text>
</comment>
<keyword evidence="2" id="KW-0521">NADP</keyword>
<dbReference type="GO" id="GO:0005634">
    <property type="term" value="C:nucleus"/>
    <property type="evidence" value="ECO:0007669"/>
    <property type="project" value="TreeGrafter"/>
</dbReference>
<evidence type="ECO:0000256" key="1">
    <source>
        <dbReference type="ARBA" id="ARBA00006328"/>
    </source>
</evidence>
<dbReference type="InterPro" id="IPR036291">
    <property type="entry name" value="NAD(P)-bd_dom_sf"/>
</dbReference>
<evidence type="ECO:0000256" key="2">
    <source>
        <dbReference type="ARBA" id="ARBA00022857"/>
    </source>
</evidence>
<dbReference type="OrthoDB" id="419598at2759"/>
<dbReference type="AlphaFoldDB" id="A0A9P4HGN4"/>
<dbReference type="PANTHER" id="PTHR42748">
    <property type="entry name" value="NITROGEN METABOLITE REPRESSION PROTEIN NMRA FAMILY MEMBER"/>
    <property type="match status" value="1"/>
</dbReference>
<accession>A0A9P4HGN4</accession>
<dbReference type="EMBL" id="ML978162">
    <property type="protein sequence ID" value="KAF2034238.1"/>
    <property type="molecule type" value="Genomic_DNA"/>
</dbReference>
<evidence type="ECO:0000313" key="5">
    <source>
        <dbReference type="Proteomes" id="UP000799777"/>
    </source>
</evidence>
<name>A0A9P4HGN4_9PLEO</name>
<dbReference type="Proteomes" id="UP000799777">
    <property type="component" value="Unassembled WGS sequence"/>
</dbReference>
<dbReference type="InterPro" id="IPR051164">
    <property type="entry name" value="NmrA-like_oxidored"/>
</dbReference>
<keyword evidence="5" id="KW-1185">Reference proteome</keyword>
<reference evidence="4" key="1">
    <citation type="journal article" date="2020" name="Stud. Mycol.">
        <title>101 Dothideomycetes genomes: a test case for predicting lifestyles and emergence of pathogens.</title>
        <authorList>
            <person name="Haridas S."/>
            <person name="Albert R."/>
            <person name="Binder M."/>
            <person name="Bloem J."/>
            <person name="Labutti K."/>
            <person name="Salamov A."/>
            <person name="Andreopoulos B."/>
            <person name="Baker S."/>
            <person name="Barry K."/>
            <person name="Bills G."/>
            <person name="Bluhm B."/>
            <person name="Cannon C."/>
            <person name="Castanera R."/>
            <person name="Culley D."/>
            <person name="Daum C."/>
            <person name="Ezra D."/>
            <person name="Gonzalez J."/>
            <person name="Henrissat B."/>
            <person name="Kuo A."/>
            <person name="Liang C."/>
            <person name="Lipzen A."/>
            <person name="Lutzoni F."/>
            <person name="Magnuson J."/>
            <person name="Mondo S."/>
            <person name="Nolan M."/>
            <person name="Ohm R."/>
            <person name="Pangilinan J."/>
            <person name="Park H.-J."/>
            <person name="Ramirez L."/>
            <person name="Alfaro M."/>
            <person name="Sun H."/>
            <person name="Tritt A."/>
            <person name="Yoshinaga Y."/>
            <person name="Zwiers L.-H."/>
            <person name="Turgeon B."/>
            <person name="Goodwin S."/>
            <person name="Spatafora J."/>
            <person name="Crous P."/>
            <person name="Grigoriev I."/>
        </authorList>
    </citation>
    <scope>NUCLEOTIDE SEQUENCE</scope>
    <source>
        <strain evidence="4">CBS 110217</strain>
    </source>
</reference>
<evidence type="ECO:0000259" key="3">
    <source>
        <dbReference type="Pfam" id="PF05368"/>
    </source>
</evidence>
<dbReference type="Pfam" id="PF05368">
    <property type="entry name" value="NmrA"/>
    <property type="match status" value="1"/>
</dbReference>
<organism evidence="4 5">
    <name type="scientific">Setomelanomma holmii</name>
    <dbReference type="NCBI Taxonomy" id="210430"/>
    <lineage>
        <taxon>Eukaryota</taxon>
        <taxon>Fungi</taxon>
        <taxon>Dikarya</taxon>
        <taxon>Ascomycota</taxon>
        <taxon>Pezizomycotina</taxon>
        <taxon>Dothideomycetes</taxon>
        <taxon>Pleosporomycetidae</taxon>
        <taxon>Pleosporales</taxon>
        <taxon>Pleosporineae</taxon>
        <taxon>Phaeosphaeriaceae</taxon>
        <taxon>Setomelanomma</taxon>
    </lineage>
</organism>
<proteinExistence type="inferred from homology"/>
<feature type="domain" description="NmrA-like" evidence="3">
    <location>
        <begin position="7"/>
        <end position="244"/>
    </location>
</feature>
<evidence type="ECO:0000313" key="4">
    <source>
        <dbReference type="EMBL" id="KAF2034238.1"/>
    </source>
</evidence>
<comment type="caution">
    <text evidence="4">The sequence shown here is derived from an EMBL/GenBank/DDBJ whole genome shotgun (WGS) entry which is preliminary data.</text>
</comment>
<dbReference type="PANTHER" id="PTHR42748:SF31">
    <property type="entry name" value="NMRA-LIKE DOMAIN-CONTAINING PROTEIN-RELATED"/>
    <property type="match status" value="1"/>
</dbReference>
<dbReference type="Gene3D" id="3.90.25.10">
    <property type="entry name" value="UDP-galactose 4-epimerase, domain 1"/>
    <property type="match status" value="1"/>
</dbReference>